<keyword evidence="1" id="KW-0175">Coiled coil</keyword>
<feature type="coiled-coil region" evidence="1">
    <location>
        <begin position="505"/>
        <end position="556"/>
    </location>
</feature>
<dbReference type="InterPro" id="IPR051943">
    <property type="entry name" value="TRAFAC_Dynamin-like_GTPase"/>
</dbReference>
<dbReference type="PATRIC" id="fig|251707.3.peg.666"/>
<organism evidence="3 4">
    <name type="scientific">Pseudomonas syringae pv. primulae</name>
    <dbReference type="NCBI Taxonomy" id="251707"/>
    <lineage>
        <taxon>Bacteria</taxon>
        <taxon>Pseudomonadati</taxon>
        <taxon>Pseudomonadota</taxon>
        <taxon>Gammaproteobacteria</taxon>
        <taxon>Pseudomonadales</taxon>
        <taxon>Pseudomonadaceae</taxon>
        <taxon>Pseudomonas</taxon>
    </lineage>
</organism>
<protein>
    <submittedName>
        <fullName evidence="3">ATPase</fullName>
    </submittedName>
</protein>
<dbReference type="SUPFAM" id="SSF52540">
    <property type="entry name" value="P-loop containing nucleoside triphosphate hydrolases"/>
    <property type="match status" value="1"/>
</dbReference>
<dbReference type="RefSeq" id="WP_057410781.1">
    <property type="nucleotide sequence ID" value="NZ_LJRC01000255.1"/>
</dbReference>
<gene>
    <name evidence="3" type="ORF">ALO52_200142</name>
</gene>
<accession>A0A0P9XSR5</accession>
<dbReference type="PANTHER" id="PTHR43681">
    <property type="entry name" value="TRANSMEMBRANE GTPASE FZO"/>
    <property type="match status" value="1"/>
</dbReference>
<dbReference type="InterPro" id="IPR045063">
    <property type="entry name" value="Dynamin_N"/>
</dbReference>
<proteinExistence type="predicted"/>
<dbReference type="PANTHER" id="PTHR43681:SF1">
    <property type="entry name" value="SARCALUMENIN"/>
    <property type="match status" value="1"/>
</dbReference>
<evidence type="ECO:0000256" key="1">
    <source>
        <dbReference type="SAM" id="Coils"/>
    </source>
</evidence>
<dbReference type="Gene3D" id="3.40.50.300">
    <property type="entry name" value="P-loop containing nucleotide triphosphate hydrolases"/>
    <property type="match status" value="1"/>
</dbReference>
<name>A0A0P9XSR5_9PSED</name>
<dbReference type="EMBL" id="LJRC01000255">
    <property type="protein sequence ID" value="KPY31478.1"/>
    <property type="molecule type" value="Genomic_DNA"/>
</dbReference>
<dbReference type="Pfam" id="PF00350">
    <property type="entry name" value="Dynamin_N"/>
    <property type="match status" value="1"/>
</dbReference>
<comment type="caution">
    <text evidence="3">The sequence shown here is derived from an EMBL/GenBank/DDBJ whole genome shotgun (WGS) entry which is preliminary data.</text>
</comment>
<evidence type="ECO:0000259" key="2">
    <source>
        <dbReference type="Pfam" id="PF00350"/>
    </source>
</evidence>
<feature type="domain" description="Dynamin N-terminal" evidence="2">
    <location>
        <begin position="59"/>
        <end position="226"/>
    </location>
</feature>
<reference evidence="3 4" key="1">
    <citation type="submission" date="2015-09" db="EMBL/GenBank/DDBJ databases">
        <title>Genome announcement of multiple Pseudomonas syringae strains.</title>
        <authorList>
            <person name="Thakur S."/>
            <person name="Wang P.W."/>
            <person name="Gong Y."/>
            <person name="Weir B.S."/>
            <person name="Guttman D.S."/>
        </authorList>
    </citation>
    <scope>NUCLEOTIDE SEQUENCE [LARGE SCALE GENOMIC DNA]</scope>
    <source>
        <strain evidence="3 4">ICMP3956</strain>
    </source>
</reference>
<sequence length="769" mass="88174">MTNVLTQGLERRQQKIAVAKDFLHRTQVLFDEFGSAELRTSHARFAELLDALDADAIRLVVLGEFSRGKSSLVNALLGIELLPTALQATTAINTFVRMLPADRTERFIRIHFQDGRQMQEVSWTDDLALERWGTELDESHADVRQTLDYIEAFMAHPLLEKGLVLVDTPGLETVIKHHEAITRKAIAEAHIALWVQNTTQLGGAATEWEFLTETLRNNFRKFVTVISWWDKVLAPDDARERRVPVEQRMQDKLDVVRQNFRRHLQDDAEYELLTDKNHLIPVSAHWAMDSDPKRQAQSGIEQLSQCIAQMFTSGEALEQIYHKPMQQMSHIQLQLAETLQDELRQLSSDKTLEERARELAHFDVETKMLELEAAAVASSSSEEHERAAKVLVEKIQRDLISPLVDLKSDIENQVDERYVERQIKQRVKNVSLPEDLHRQFQSISVQVGVVWNKQKQQLIKVLDGLSVDYSKQMEKHAGRIKAEMGKLDVQMPSLDTQFSLDFSAIEQHHQQAMALEEEIAARQDQIESIDSDLSQNRANEKNLDLARDALARAERMRDNQGPQPSPRTATRRDVVQKGGMYSSDTYGDVAYTDSSNVDVWMKERDQLTSALAGKEKRLEEIAAEEERKTGIRISLEKAQKKYEREMQAFEKKKARIEQEFQAAEGELVKDTTRRLIKNTAGQLQQRIDHLQDHVSDAIHNVFADQLQALQDCVKEQYLEPLNAKLEKRTQIHSLLEQGKLDVAQRQTRLEQASKEVEDLLTFTRNALKA</sequence>
<feature type="coiled-coil region" evidence="1">
    <location>
        <begin position="604"/>
        <end position="666"/>
    </location>
</feature>
<evidence type="ECO:0000313" key="4">
    <source>
        <dbReference type="Proteomes" id="UP000050562"/>
    </source>
</evidence>
<evidence type="ECO:0000313" key="3">
    <source>
        <dbReference type="EMBL" id="KPY31478.1"/>
    </source>
</evidence>
<dbReference type="InterPro" id="IPR027417">
    <property type="entry name" value="P-loop_NTPase"/>
</dbReference>
<dbReference type="Proteomes" id="UP000050562">
    <property type="component" value="Unassembled WGS sequence"/>
</dbReference>
<dbReference type="AlphaFoldDB" id="A0A0P9XSR5"/>